<feature type="domain" description="C2H2-type" evidence="15">
    <location>
        <begin position="1252"/>
        <end position="1279"/>
    </location>
</feature>
<dbReference type="GO" id="GO:0048598">
    <property type="term" value="P:embryonic morphogenesis"/>
    <property type="evidence" value="ECO:0007669"/>
    <property type="project" value="UniProtKB-ARBA"/>
</dbReference>
<dbReference type="GO" id="GO:0005694">
    <property type="term" value="C:chromosome"/>
    <property type="evidence" value="ECO:0007669"/>
    <property type="project" value="UniProtKB-ARBA"/>
</dbReference>
<feature type="domain" description="C2H2-type" evidence="15">
    <location>
        <begin position="429"/>
        <end position="457"/>
    </location>
</feature>
<dbReference type="SUPFAM" id="SSF57667">
    <property type="entry name" value="beta-beta-alpha zinc fingers"/>
    <property type="match status" value="14"/>
</dbReference>
<dbReference type="KEGG" id="sgre:126339177"/>
<keyword evidence="6 12" id="KW-0863">Zinc-finger</keyword>
<feature type="domain" description="C2H2-type" evidence="15">
    <location>
        <begin position="1755"/>
        <end position="1778"/>
    </location>
</feature>
<feature type="domain" description="C2H2-type" evidence="15">
    <location>
        <begin position="608"/>
        <end position="635"/>
    </location>
</feature>
<dbReference type="PANTHER" id="PTHR16515:SF49">
    <property type="entry name" value="GASTRULA ZINC FINGER PROTEIN XLCGF49.1-LIKE-RELATED"/>
    <property type="match status" value="1"/>
</dbReference>
<feature type="coiled-coil region" evidence="13">
    <location>
        <begin position="1511"/>
        <end position="1538"/>
    </location>
</feature>
<evidence type="ECO:0000259" key="15">
    <source>
        <dbReference type="PROSITE" id="PS50157"/>
    </source>
</evidence>
<feature type="region of interest" description="Disordered" evidence="14">
    <location>
        <begin position="1656"/>
        <end position="1684"/>
    </location>
</feature>
<evidence type="ECO:0000256" key="7">
    <source>
        <dbReference type="ARBA" id="ARBA00022833"/>
    </source>
</evidence>
<feature type="domain" description="C2H2-type" evidence="15">
    <location>
        <begin position="240"/>
        <end position="267"/>
    </location>
</feature>
<dbReference type="RefSeq" id="XP_049857567.1">
    <property type="nucleotide sequence ID" value="XM_050001610.1"/>
</dbReference>
<feature type="domain" description="C2H2-type" evidence="15">
    <location>
        <begin position="1408"/>
        <end position="1435"/>
    </location>
</feature>
<evidence type="ECO:0000256" key="11">
    <source>
        <dbReference type="ARBA" id="ARBA00023242"/>
    </source>
</evidence>
<feature type="domain" description="C2H2-type" evidence="15">
    <location>
        <begin position="373"/>
        <end position="400"/>
    </location>
</feature>
<keyword evidence="8" id="KW-0805">Transcription regulation</keyword>
<feature type="compositionally biased region" description="Polar residues" evidence="14">
    <location>
        <begin position="914"/>
        <end position="935"/>
    </location>
</feature>
<dbReference type="FunFam" id="3.30.160.60:FF:000508">
    <property type="entry name" value="Myeloid zinc finger 1"/>
    <property type="match status" value="1"/>
</dbReference>
<comment type="subcellular location">
    <subcellularLocation>
        <location evidence="2">Nucleus</location>
    </subcellularLocation>
</comment>
<sequence length="1834" mass="206184">MDGAATGQIKTSISCHNNNAFEPSELVFSTDCGAVMAQGEIISAEEGTTYITVPFHLIQDVASQQNLLLKTIPSNAVFLDASQIALIADTSSQVILGGVPDNDAEIVIEAAEVPEETVDIPCDEQHHNEVSIALENIHETGQTVCLPIETTQKESDIADSAVSEKTVRFELPSSDPVAGTAESFDPQKLVQAGQNQKTKEPNVEPPMRKGPFICETCGKEFSKWAQLRRHIKCHIDDKPHRCIKCSSSFNVESNLILHMATHNVDDPKCPECGKSFARIASLKAHVMLHEKEESLFCSECGDEFSLQSQLDAHKKEHAAEWLNTSKLISCRHCHRQFTRASALKEHMRDHYKVKACLSRKSHKRRRDKNSYIHKCNICSKSFQKPSQLVRHLRIHTGEKPFKCEICQRAFSQKWSVQIHMAKHNGLKPFRCDFCKASFSQKGNLHAHVLRVHAIPQSGEQVFRCMECPCVFKKLGSLNAHMSRMHCSDYRVCAVLDPEEAMKVNVNAVMTQLQGLQEAIEGPSKKTEEKAADPKDILQQALMKSGLSDKTSPPEAVREETLPTDCPSQSSETSKRQKSSLITLADKALDGSVRRYIIRQRRVGRIRWHQCSYCSKEFKKPSDLVRHIRIHTREKPYKCLHCYRSFAVKSTLTAHVRTHTGVKDYTCVICLKQFSAPSSLNVHLRMHTGKKPFSCHICNKSFRTSGSRKAHILSHEKEDAAKQKNGENSKTDSNNMPEVKLQDPIIITTTGFDQQTPRNSELFPVDNRERPFKCDYCNASFRKSNQLKRHNHKHTGEKAFKCDICDKSFISNASLKTHLRTHEGAKIYSCPFCDNNFSTNSSLKRHMVTHSESRPFMCPYCRKTFKTSFNCRTHMKTHRQELVLQALQQRTDKEGNRDLNSSNFPPDGLGPDFTQAFSDNPFNVAETGSQDNIESDLTQSTLTQPLTADEVNHSSSPANNASVIAHTLHDQQNCASVITHTLHDPQNSASVITHTLHADATGTITLPALEGQSTLTQENIQELERTLNEQIFGNDSDATQLANGNCQDPGITISEIEVKEVENLIANNSETHANIEPVVHTESSTQDEQPDTTTAEQEVVVQSTSENHEGNTLEEVFESQGFDTSVFLSVNLQAPDTLALALSNMLPQSALSKKNEVPKDDEQVQQAQSTVEEVVDENYALLGDSFQNQLLVDEKQHKCNQCGRTFKKLSYLNVHMRTHTGGKIYACLICNKKYVNFCTLRGHMKSHTKGAELMCQVCNYRFPDYTTLCQHMMEHTEERPFQCSVCDMQFHSAAHMRRHLRTHTASERAGRGNGERVLRGRQRASVIRLSAEETQVLAQRPLEQAGSVSERVLIASAAERDRISEIKDPHQRYKMEPLYANKCKYCPKSFKKPSDLVRHVRIHTGERPYQCSFCNKCFTVKSTLDSHLKTHGGQKTFSCHVCGFFFSTKGSLKVHMRLHTGAKPFKCPVCDARFRTSGHRKAHLASHIKETSRLNRQRKQPKLRGISPAVKDQEKNTENMVTEREIHQAENENAEADLNNSTFLVTGDSSQVVNNFQFQLADSFQIDTSGNLIPTQALQLDEAILQQIQASNIIIQAPGTEQSVCQETFQVSTDDQNLGTVRFEIPFINVQQTSSDNVTTTGDIVFNVESELDVDIDNNASSTTPSTTSRFRVSDSRKGGRSLVPVGGQKKTDDDFFVYHDCQVCGKWFSKPSQLQRHARIHTGEQPFQCTVCNKRFNQKDALSIHLKSHTGERPFACQYCDYSFTQKGNLKTHIKRVHRFSCSELGTKGPPTPKSVIKLKPSISSETDVDKSLDLDRVVDDLFPQMNSTFLTDP</sequence>
<dbReference type="EMBL" id="MW962561">
    <property type="protein sequence ID" value="QVD39327.1"/>
    <property type="molecule type" value="mRNA"/>
</dbReference>
<dbReference type="FunFam" id="3.30.160.60:FF:001115">
    <property type="entry name" value="Zinc finger protein 236"/>
    <property type="match status" value="1"/>
</dbReference>
<accession>A0A8E5JT10</accession>
<feature type="domain" description="C2H2-type" evidence="15">
    <location>
        <begin position="328"/>
        <end position="355"/>
    </location>
</feature>
<dbReference type="FunFam" id="3.30.160.60:FF:000875">
    <property type="entry name" value="zinc finger protein 236 isoform X7"/>
    <property type="match status" value="1"/>
</dbReference>
<reference evidence="16" key="1">
    <citation type="journal article" date="2021" name="J. Neurophysiol.">
        <title>Gene transcription changes in a locust model of noise-induced deafness.</title>
        <authorList>
            <person name="French A.S."/>
            <person name="Warren B."/>
        </authorList>
    </citation>
    <scope>NUCLEOTIDE SEQUENCE</scope>
</reference>
<dbReference type="FunFam" id="3.30.160.60:FF:000624">
    <property type="entry name" value="zinc finger protein 697"/>
    <property type="match status" value="1"/>
</dbReference>
<feature type="domain" description="C2H2-type" evidence="15">
    <location>
        <begin position="855"/>
        <end position="882"/>
    </location>
</feature>
<dbReference type="FunFam" id="3.30.160.60:FF:000385">
    <property type="entry name" value="Zinc finger protein 236 variant"/>
    <property type="match status" value="1"/>
</dbReference>
<name>A0A8E5JT10_SCHGR</name>
<comment type="similarity">
    <text evidence="3">Belongs to the krueppel C2H2-type zinc-finger protein family.</text>
</comment>
<dbReference type="FunFam" id="3.30.160.60:FF:000100">
    <property type="entry name" value="Zinc finger 45-like"/>
    <property type="match status" value="2"/>
</dbReference>
<evidence type="ECO:0000256" key="8">
    <source>
        <dbReference type="ARBA" id="ARBA00023015"/>
    </source>
</evidence>
<feature type="domain" description="C2H2-type" evidence="15">
    <location>
        <begin position="1280"/>
        <end position="1307"/>
    </location>
</feature>
<proteinExistence type="evidence at transcript level"/>
<dbReference type="InterPro" id="IPR050331">
    <property type="entry name" value="Zinc_finger"/>
</dbReference>
<feature type="compositionally biased region" description="Basic and acidic residues" evidence="14">
    <location>
        <begin position="712"/>
        <end position="729"/>
    </location>
</feature>
<dbReference type="Pfam" id="PF00096">
    <property type="entry name" value="zf-C2H2"/>
    <property type="match status" value="20"/>
</dbReference>
<evidence type="ECO:0000256" key="10">
    <source>
        <dbReference type="ARBA" id="ARBA00023163"/>
    </source>
</evidence>
<feature type="domain" description="C2H2-type" evidence="15">
    <location>
        <begin position="1727"/>
        <end position="1754"/>
    </location>
</feature>
<feature type="region of interest" description="Disordered" evidence="14">
    <location>
        <begin position="544"/>
        <end position="578"/>
    </location>
</feature>
<keyword evidence="11" id="KW-0539">Nucleus</keyword>
<dbReference type="GO" id="GO:0042802">
    <property type="term" value="F:identical protein binding"/>
    <property type="evidence" value="ECO:0007669"/>
    <property type="project" value="UniProtKB-ARBA"/>
</dbReference>
<feature type="domain" description="C2H2-type" evidence="15">
    <location>
        <begin position="267"/>
        <end position="294"/>
    </location>
</feature>
<feature type="domain" description="C2H2-type" evidence="15">
    <location>
        <begin position="1436"/>
        <end position="1463"/>
    </location>
</feature>
<feature type="domain" description="C2H2-type" evidence="15">
    <location>
        <begin position="1224"/>
        <end position="1251"/>
    </location>
</feature>
<dbReference type="FunFam" id="3.30.160.60:FF:001732">
    <property type="entry name" value="Zgc:162936"/>
    <property type="match status" value="1"/>
</dbReference>
<keyword evidence="13" id="KW-0175">Coiled coil</keyword>
<evidence type="ECO:0000256" key="4">
    <source>
        <dbReference type="ARBA" id="ARBA00022723"/>
    </source>
</evidence>
<protein>
    <submittedName>
        <fullName evidence="16">Zind finger protein 236-like protein</fullName>
    </submittedName>
</protein>
<organism evidence="16">
    <name type="scientific">Schistocerca gregaria</name>
    <name type="common">Desert locust</name>
    <name type="synonym">Gryllus gregarius</name>
    <dbReference type="NCBI Taxonomy" id="7010"/>
    <lineage>
        <taxon>Eukaryota</taxon>
        <taxon>Metazoa</taxon>
        <taxon>Ecdysozoa</taxon>
        <taxon>Arthropoda</taxon>
        <taxon>Hexapoda</taxon>
        <taxon>Insecta</taxon>
        <taxon>Pterygota</taxon>
        <taxon>Neoptera</taxon>
        <taxon>Polyneoptera</taxon>
        <taxon>Orthoptera</taxon>
        <taxon>Caelifera</taxon>
        <taxon>Acrididea</taxon>
        <taxon>Acridomorpha</taxon>
        <taxon>Acridoidea</taxon>
        <taxon>Acrididae</taxon>
        <taxon>Cyrtacanthacridinae</taxon>
        <taxon>Schistocerca</taxon>
    </lineage>
</organism>
<evidence type="ECO:0000256" key="6">
    <source>
        <dbReference type="ARBA" id="ARBA00022771"/>
    </source>
</evidence>
<feature type="domain" description="C2H2-type" evidence="15">
    <location>
        <begin position="664"/>
        <end position="691"/>
    </location>
</feature>
<keyword evidence="9" id="KW-0238">DNA-binding</keyword>
<evidence type="ECO:0000256" key="2">
    <source>
        <dbReference type="ARBA" id="ARBA00004123"/>
    </source>
</evidence>
<dbReference type="GO" id="GO:0045893">
    <property type="term" value="P:positive regulation of DNA-templated transcription"/>
    <property type="evidence" value="ECO:0007669"/>
    <property type="project" value="UniProtKB-ARBA"/>
</dbReference>
<feature type="domain" description="C2H2-type" evidence="15">
    <location>
        <begin position="1699"/>
        <end position="1726"/>
    </location>
</feature>
<keyword evidence="7" id="KW-0862">Zinc</keyword>
<dbReference type="FunFam" id="3.30.160.60:FF:000301">
    <property type="entry name" value="Zinc finger protein 236"/>
    <property type="match status" value="1"/>
</dbReference>
<evidence type="ECO:0000256" key="9">
    <source>
        <dbReference type="ARBA" id="ARBA00023125"/>
    </source>
</evidence>
<feature type="domain" description="C2H2-type" evidence="15">
    <location>
        <begin position="1464"/>
        <end position="1491"/>
    </location>
</feature>
<evidence type="ECO:0000256" key="5">
    <source>
        <dbReference type="ARBA" id="ARBA00022737"/>
    </source>
</evidence>
<dbReference type="FunFam" id="3.30.160.60:FF:000770">
    <property type="entry name" value="zinc finger protein 16"/>
    <property type="match status" value="1"/>
</dbReference>
<keyword evidence="4" id="KW-0479">Metal-binding</keyword>
<dbReference type="GeneID" id="126339177"/>
<dbReference type="PANTHER" id="PTHR16515">
    <property type="entry name" value="PR DOMAIN ZINC FINGER PROTEIN"/>
    <property type="match status" value="1"/>
</dbReference>
<feature type="domain" description="C2H2-type" evidence="15">
    <location>
        <begin position="692"/>
        <end position="719"/>
    </location>
</feature>
<feature type="domain" description="C2H2-type" evidence="15">
    <location>
        <begin position="212"/>
        <end position="239"/>
    </location>
</feature>
<dbReference type="InterPro" id="IPR036236">
    <property type="entry name" value="Znf_C2H2_sf"/>
</dbReference>
<feature type="region of interest" description="Disordered" evidence="14">
    <location>
        <begin position="707"/>
        <end position="736"/>
    </location>
</feature>
<feature type="domain" description="C2H2-type" evidence="15">
    <location>
        <begin position="401"/>
        <end position="428"/>
    </location>
</feature>
<dbReference type="PROSITE" id="PS50157">
    <property type="entry name" value="ZINC_FINGER_C2H2_2"/>
    <property type="match status" value="28"/>
</dbReference>
<feature type="domain" description="C2H2-type" evidence="15">
    <location>
        <begin position="799"/>
        <end position="826"/>
    </location>
</feature>
<evidence type="ECO:0000313" key="16">
    <source>
        <dbReference type="EMBL" id="QVD39327.1"/>
    </source>
</evidence>
<dbReference type="OrthoDB" id="6077919at2759"/>
<feature type="domain" description="C2H2-type" evidence="15">
    <location>
        <begin position="1196"/>
        <end position="1223"/>
    </location>
</feature>
<dbReference type="FunFam" id="3.30.160.60:FF:000367">
    <property type="entry name" value="Zinc finger protein 572"/>
    <property type="match status" value="1"/>
</dbReference>
<dbReference type="GO" id="GO:0000122">
    <property type="term" value="P:negative regulation of transcription by RNA polymerase II"/>
    <property type="evidence" value="ECO:0007669"/>
    <property type="project" value="UniProtKB-ARBA"/>
</dbReference>
<evidence type="ECO:0000256" key="3">
    <source>
        <dbReference type="ARBA" id="ARBA00006991"/>
    </source>
</evidence>
<dbReference type="FunFam" id="3.30.160.60:FF:000870">
    <property type="entry name" value="zinc finger protein 197 isoform X1"/>
    <property type="match status" value="1"/>
</dbReference>
<dbReference type="Gene3D" id="3.30.160.60">
    <property type="entry name" value="Classic Zinc Finger"/>
    <property type="match status" value="24"/>
</dbReference>
<dbReference type="FunFam" id="3.30.160.60:FF:002343">
    <property type="entry name" value="Zinc finger protein 33A"/>
    <property type="match status" value="1"/>
</dbReference>
<comment type="function">
    <text evidence="1">May be involved in transcriptional regulation.</text>
</comment>
<dbReference type="Pfam" id="PF13912">
    <property type="entry name" value="zf-C2H2_6"/>
    <property type="match status" value="1"/>
</dbReference>
<dbReference type="GO" id="GO:0043565">
    <property type="term" value="F:sequence-specific DNA binding"/>
    <property type="evidence" value="ECO:0007669"/>
    <property type="project" value="UniProtKB-ARBA"/>
</dbReference>
<evidence type="ECO:0000256" key="14">
    <source>
        <dbReference type="SAM" id="MobiDB-lite"/>
    </source>
</evidence>
<evidence type="ECO:0000256" key="12">
    <source>
        <dbReference type="PROSITE-ProRule" id="PRU00042"/>
    </source>
</evidence>
<evidence type="ECO:0000256" key="13">
    <source>
        <dbReference type="SAM" id="Coils"/>
    </source>
</evidence>
<dbReference type="GO" id="GO:0008270">
    <property type="term" value="F:zinc ion binding"/>
    <property type="evidence" value="ECO:0007669"/>
    <property type="project" value="UniProtKB-KW"/>
</dbReference>
<feature type="domain" description="C2H2-type" evidence="15">
    <location>
        <begin position="771"/>
        <end position="798"/>
    </location>
</feature>
<dbReference type="RefSeq" id="XP_049857566.1">
    <property type="nucleotide sequence ID" value="XM_050001609.1"/>
</dbReference>
<keyword evidence="10" id="KW-0804">Transcription</keyword>
<feature type="region of interest" description="Disordered" evidence="14">
    <location>
        <begin position="891"/>
        <end position="935"/>
    </location>
</feature>
<feature type="domain" description="C2H2-type" evidence="15">
    <location>
        <begin position="827"/>
        <end position="854"/>
    </location>
</feature>
<feature type="domain" description="C2H2-type" evidence="15">
    <location>
        <begin position="462"/>
        <end position="490"/>
    </location>
</feature>
<evidence type="ECO:0000256" key="1">
    <source>
        <dbReference type="ARBA" id="ARBA00003767"/>
    </source>
</evidence>
<dbReference type="InterPro" id="IPR013087">
    <property type="entry name" value="Znf_C2H2_type"/>
</dbReference>
<dbReference type="GO" id="GO:0005634">
    <property type="term" value="C:nucleus"/>
    <property type="evidence" value="ECO:0007669"/>
    <property type="project" value="UniProtKB-SubCell"/>
</dbReference>
<feature type="domain" description="C2H2-type" evidence="15">
    <location>
        <begin position="295"/>
        <end position="322"/>
    </location>
</feature>
<dbReference type="FunFam" id="3.30.160.60:FF:001818">
    <property type="entry name" value="GDNF-inducible zinc finger protein 1 isoform X1"/>
    <property type="match status" value="2"/>
</dbReference>
<keyword evidence="5" id="KW-0677">Repeat</keyword>
<dbReference type="FunFam" id="3.30.160.60:FF:000226">
    <property type="entry name" value="Zinc finger protein 236 variant"/>
    <property type="match status" value="1"/>
</dbReference>
<dbReference type="FunFam" id="3.30.160.60:FF:001465">
    <property type="entry name" value="Zinc finger protein 560"/>
    <property type="match status" value="1"/>
</dbReference>
<feature type="domain" description="C2H2-type" evidence="15">
    <location>
        <begin position="636"/>
        <end position="663"/>
    </location>
</feature>
<dbReference type="FunFam" id="3.30.160.60:FF:000145">
    <property type="entry name" value="Zinc finger protein 574"/>
    <property type="match status" value="1"/>
</dbReference>
<feature type="domain" description="C2H2-type" evidence="15">
    <location>
        <begin position="1380"/>
        <end position="1407"/>
    </location>
</feature>
<dbReference type="PROSITE" id="PS00028">
    <property type="entry name" value="ZINC_FINGER_C2H2_1"/>
    <property type="match status" value="28"/>
</dbReference>
<dbReference type="SMART" id="SM00355">
    <property type="entry name" value="ZnF_C2H2"/>
    <property type="match status" value="28"/>
</dbReference>
<dbReference type="FunFam" id="3.30.160.60:FF:001064">
    <property type="entry name" value="Zinc finger protein 425"/>
    <property type="match status" value="1"/>
</dbReference>
<dbReference type="SMART" id="SM00451">
    <property type="entry name" value="ZnF_U1"/>
    <property type="match status" value="6"/>
</dbReference>
<dbReference type="InterPro" id="IPR003604">
    <property type="entry name" value="Matrin/U1-like-C_Znf_C2H2"/>
</dbReference>